<sequence>MQIVFGILLMFTGAASGSLFQDHVVCSFNESNQCYVAVGQHLHLQMPWEDGFDLKTNNSFILKYRKTQSPTPTPRLTRWQFVNDNKTMILTSAERSDSGTYTLDIYDVDGKLKGNYTLQVNIEAPVSSVKVSHSCLSTVTVKVNCSADGDNLRFSWTSDVNTLPQLKNGSSIDIQEQNHQGNVTCHVENHVSRDHDTVELLQCPDPTTTTTTDGKTSDRTTQSHELILSVGSVCVLLIILSIVAIYIFKRMHGSKNKEATSQDGRELYAQVTDVSANTMERRARTSQAQVDNVEYAVVVPRGSNKKQKSYEDEVQYGELVFNTPAKNHHPMPKVQDDCVYSQVQRGS</sequence>
<keyword evidence="9" id="KW-1185">Reference proteome</keyword>
<gene>
    <name evidence="8" type="ORF">KOW79_001865</name>
</gene>
<dbReference type="InterPro" id="IPR013783">
    <property type="entry name" value="Ig-like_fold"/>
</dbReference>
<feature type="signal peptide" evidence="6">
    <location>
        <begin position="1"/>
        <end position="17"/>
    </location>
</feature>
<evidence type="ECO:0000313" key="9">
    <source>
        <dbReference type="Proteomes" id="UP000824219"/>
    </source>
</evidence>
<dbReference type="PANTHER" id="PTHR12080">
    <property type="entry name" value="SIGNALING LYMPHOCYTIC ACTIVATION MOLECULE"/>
    <property type="match status" value="1"/>
</dbReference>
<comment type="subcellular location">
    <subcellularLocation>
        <location evidence="1">Membrane</location>
    </subcellularLocation>
</comment>
<keyword evidence="5" id="KW-1133">Transmembrane helix</keyword>
<evidence type="ECO:0000313" key="8">
    <source>
        <dbReference type="EMBL" id="KAG7335269.1"/>
    </source>
</evidence>
<protein>
    <recommendedName>
        <fullName evidence="7">Ig-like domain-containing protein</fullName>
    </recommendedName>
</protein>
<dbReference type="InterPro" id="IPR007110">
    <property type="entry name" value="Ig-like_dom"/>
</dbReference>
<dbReference type="EMBL" id="JAHKSW010000002">
    <property type="protein sequence ID" value="KAG7335269.1"/>
    <property type="molecule type" value="Genomic_DNA"/>
</dbReference>
<comment type="caution">
    <text evidence="8">The sequence shown here is derived from an EMBL/GenBank/DDBJ whole genome shotgun (WGS) entry which is preliminary data.</text>
</comment>
<evidence type="ECO:0000256" key="3">
    <source>
        <dbReference type="ARBA" id="ARBA00023136"/>
    </source>
</evidence>
<name>A0A9D3SXK9_9TELE</name>
<proteinExistence type="predicted"/>
<feature type="transmembrane region" description="Helical" evidence="5">
    <location>
        <begin position="226"/>
        <end position="248"/>
    </location>
</feature>
<evidence type="ECO:0000256" key="5">
    <source>
        <dbReference type="SAM" id="Phobius"/>
    </source>
</evidence>
<dbReference type="InterPro" id="IPR036179">
    <property type="entry name" value="Ig-like_dom_sf"/>
</dbReference>
<dbReference type="SUPFAM" id="SSF48726">
    <property type="entry name" value="Immunoglobulin"/>
    <property type="match status" value="1"/>
</dbReference>
<evidence type="ECO:0000256" key="1">
    <source>
        <dbReference type="ARBA" id="ARBA00004370"/>
    </source>
</evidence>
<keyword evidence="3 5" id="KW-0472">Membrane</keyword>
<dbReference type="AlphaFoldDB" id="A0A9D3SXK9"/>
<evidence type="ECO:0000256" key="2">
    <source>
        <dbReference type="ARBA" id="ARBA00022729"/>
    </source>
</evidence>
<evidence type="ECO:0000256" key="4">
    <source>
        <dbReference type="ARBA" id="ARBA00023180"/>
    </source>
</evidence>
<keyword evidence="4" id="KW-0325">Glycoprotein</keyword>
<evidence type="ECO:0000256" key="6">
    <source>
        <dbReference type="SAM" id="SignalP"/>
    </source>
</evidence>
<reference evidence="8 9" key="1">
    <citation type="submission" date="2021-06" db="EMBL/GenBank/DDBJ databases">
        <title>Chromosome-level genome assembly of the red-tail catfish (Hemibagrus wyckioides).</title>
        <authorList>
            <person name="Shao F."/>
        </authorList>
    </citation>
    <scope>NUCLEOTIDE SEQUENCE [LARGE SCALE GENOMIC DNA]</scope>
    <source>
        <strain evidence="8">EC202008001</strain>
        <tissue evidence="8">Blood</tissue>
    </source>
</reference>
<dbReference type="PROSITE" id="PS50835">
    <property type="entry name" value="IG_LIKE"/>
    <property type="match status" value="1"/>
</dbReference>
<feature type="domain" description="Ig-like" evidence="7">
    <location>
        <begin position="140"/>
        <end position="199"/>
    </location>
</feature>
<organism evidence="8 9">
    <name type="scientific">Hemibagrus wyckioides</name>
    <dbReference type="NCBI Taxonomy" id="337641"/>
    <lineage>
        <taxon>Eukaryota</taxon>
        <taxon>Metazoa</taxon>
        <taxon>Chordata</taxon>
        <taxon>Craniata</taxon>
        <taxon>Vertebrata</taxon>
        <taxon>Euteleostomi</taxon>
        <taxon>Actinopterygii</taxon>
        <taxon>Neopterygii</taxon>
        <taxon>Teleostei</taxon>
        <taxon>Ostariophysi</taxon>
        <taxon>Siluriformes</taxon>
        <taxon>Bagridae</taxon>
        <taxon>Hemibagrus</taxon>
    </lineage>
</organism>
<dbReference type="OrthoDB" id="8439544at2759"/>
<dbReference type="GO" id="GO:0016020">
    <property type="term" value="C:membrane"/>
    <property type="evidence" value="ECO:0007669"/>
    <property type="project" value="UniProtKB-SubCell"/>
</dbReference>
<evidence type="ECO:0000259" key="7">
    <source>
        <dbReference type="PROSITE" id="PS50835"/>
    </source>
</evidence>
<dbReference type="Gene3D" id="2.60.40.10">
    <property type="entry name" value="Immunoglobulins"/>
    <property type="match status" value="2"/>
</dbReference>
<accession>A0A9D3SXK9</accession>
<dbReference type="PANTHER" id="PTHR12080:SF134">
    <property type="entry name" value="CD48 ANTIGEN"/>
    <property type="match status" value="1"/>
</dbReference>
<feature type="chain" id="PRO_5039395030" description="Ig-like domain-containing protein" evidence="6">
    <location>
        <begin position="18"/>
        <end position="347"/>
    </location>
</feature>
<dbReference type="Proteomes" id="UP000824219">
    <property type="component" value="Linkage Group LG02"/>
</dbReference>
<dbReference type="InterPro" id="IPR015631">
    <property type="entry name" value="CD2/SLAM_rcpt"/>
</dbReference>
<keyword evidence="5" id="KW-0812">Transmembrane</keyword>
<keyword evidence="2 6" id="KW-0732">Signal</keyword>